<proteinExistence type="predicted"/>
<accession>A0AAV7W9L3</accession>
<dbReference type="EMBL" id="JANPWB010000002">
    <property type="protein sequence ID" value="KAJ1210088.1"/>
    <property type="molecule type" value="Genomic_DNA"/>
</dbReference>
<sequence length="76" mass="8865">MQRWDPSIALLDRHAEQVYEQQNVGKPFHIATDLHQWILEAKNETGPRAKKAKEFQRTLKNTIAKEKVDGMNRVPI</sequence>
<evidence type="ECO:0000313" key="1">
    <source>
        <dbReference type="EMBL" id="KAJ1210088.1"/>
    </source>
</evidence>
<dbReference type="AlphaFoldDB" id="A0AAV7W9L3"/>
<comment type="caution">
    <text evidence="1">The sequence shown here is derived from an EMBL/GenBank/DDBJ whole genome shotgun (WGS) entry which is preliminary data.</text>
</comment>
<keyword evidence="2" id="KW-1185">Reference proteome</keyword>
<name>A0AAV7W9L3_PLEWA</name>
<dbReference type="Proteomes" id="UP001066276">
    <property type="component" value="Chromosome 1_2"/>
</dbReference>
<gene>
    <name evidence="1" type="ORF">NDU88_005456</name>
</gene>
<organism evidence="1 2">
    <name type="scientific">Pleurodeles waltl</name>
    <name type="common">Iberian ribbed newt</name>
    <dbReference type="NCBI Taxonomy" id="8319"/>
    <lineage>
        <taxon>Eukaryota</taxon>
        <taxon>Metazoa</taxon>
        <taxon>Chordata</taxon>
        <taxon>Craniata</taxon>
        <taxon>Vertebrata</taxon>
        <taxon>Euteleostomi</taxon>
        <taxon>Amphibia</taxon>
        <taxon>Batrachia</taxon>
        <taxon>Caudata</taxon>
        <taxon>Salamandroidea</taxon>
        <taxon>Salamandridae</taxon>
        <taxon>Pleurodelinae</taxon>
        <taxon>Pleurodeles</taxon>
    </lineage>
</organism>
<evidence type="ECO:0000313" key="2">
    <source>
        <dbReference type="Proteomes" id="UP001066276"/>
    </source>
</evidence>
<protein>
    <submittedName>
        <fullName evidence="1">Uncharacterized protein</fullName>
    </submittedName>
</protein>
<reference evidence="1" key="1">
    <citation type="journal article" date="2022" name="bioRxiv">
        <title>Sequencing and chromosome-scale assembly of the giantPleurodeles waltlgenome.</title>
        <authorList>
            <person name="Brown T."/>
            <person name="Elewa A."/>
            <person name="Iarovenko S."/>
            <person name="Subramanian E."/>
            <person name="Araus A.J."/>
            <person name="Petzold A."/>
            <person name="Susuki M."/>
            <person name="Suzuki K.-i.T."/>
            <person name="Hayashi T."/>
            <person name="Toyoda A."/>
            <person name="Oliveira C."/>
            <person name="Osipova E."/>
            <person name="Leigh N.D."/>
            <person name="Simon A."/>
            <person name="Yun M.H."/>
        </authorList>
    </citation>
    <scope>NUCLEOTIDE SEQUENCE</scope>
    <source>
        <strain evidence="1">20211129_DDA</strain>
        <tissue evidence="1">Liver</tissue>
    </source>
</reference>